<evidence type="ECO:0000313" key="9">
    <source>
        <dbReference type="Proteomes" id="UP000004079"/>
    </source>
</evidence>
<feature type="transmembrane region" description="Helical" evidence="6">
    <location>
        <begin position="28"/>
        <end position="47"/>
    </location>
</feature>
<evidence type="ECO:0000256" key="3">
    <source>
        <dbReference type="ARBA" id="ARBA00022692"/>
    </source>
</evidence>
<dbReference type="Gene3D" id="3.40.720.10">
    <property type="entry name" value="Alkaline Phosphatase, subunit A"/>
    <property type="match status" value="1"/>
</dbReference>
<keyword evidence="8" id="KW-0378">Hydrolase</keyword>
<name>D1QRQ7_9BACT</name>
<dbReference type="CDD" id="cd16015">
    <property type="entry name" value="LTA_synthase"/>
    <property type="match status" value="1"/>
</dbReference>
<comment type="caution">
    <text evidence="8">The sequence shown here is derived from an EMBL/GenBank/DDBJ whole genome shotgun (WGS) entry which is preliminary data.</text>
</comment>
<evidence type="ECO:0000259" key="7">
    <source>
        <dbReference type="Pfam" id="PF00884"/>
    </source>
</evidence>
<evidence type="ECO:0000313" key="8">
    <source>
        <dbReference type="EMBL" id="EFB31914.1"/>
    </source>
</evidence>
<dbReference type="AlphaFoldDB" id="D1QRQ7"/>
<dbReference type="STRING" id="649760.HMPREF0971_01663"/>
<dbReference type="SUPFAM" id="SSF53649">
    <property type="entry name" value="Alkaline phosphatase-like"/>
    <property type="match status" value="1"/>
</dbReference>
<evidence type="ECO:0000256" key="4">
    <source>
        <dbReference type="ARBA" id="ARBA00022989"/>
    </source>
</evidence>
<dbReference type="GO" id="GO:0016787">
    <property type="term" value="F:hydrolase activity"/>
    <property type="evidence" value="ECO:0007669"/>
    <property type="project" value="UniProtKB-KW"/>
</dbReference>
<dbReference type="Pfam" id="PF00884">
    <property type="entry name" value="Sulfatase"/>
    <property type="match status" value="1"/>
</dbReference>
<evidence type="ECO:0000256" key="6">
    <source>
        <dbReference type="SAM" id="Phobius"/>
    </source>
</evidence>
<dbReference type="PANTHER" id="PTHR47371">
    <property type="entry name" value="LIPOTEICHOIC ACID SYNTHASE"/>
    <property type="match status" value="1"/>
</dbReference>
<evidence type="ECO:0000256" key="5">
    <source>
        <dbReference type="ARBA" id="ARBA00023136"/>
    </source>
</evidence>
<keyword evidence="2" id="KW-1003">Cell membrane</keyword>
<dbReference type="EMBL" id="ACUZ02000031">
    <property type="protein sequence ID" value="EFB31914.1"/>
    <property type="molecule type" value="Genomic_DNA"/>
</dbReference>
<reference evidence="8 9" key="1">
    <citation type="submission" date="2009-11" db="EMBL/GenBank/DDBJ databases">
        <authorList>
            <person name="Weinstock G."/>
            <person name="Sodergren E."/>
            <person name="Clifton S."/>
            <person name="Fulton L."/>
            <person name="Fulton B."/>
            <person name="Courtney L."/>
            <person name="Fronick C."/>
            <person name="Harrison M."/>
            <person name="Strong C."/>
            <person name="Farmer C."/>
            <person name="Delahaunty K."/>
            <person name="Markovic C."/>
            <person name="Hall O."/>
            <person name="Minx P."/>
            <person name="Tomlinson C."/>
            <person name="Mitreva M."/>
            <person name="Nelson J."/>
            <person name="Hou S."/>
            <person name="Wollam A."/>
            <person name="Pepin K.H."/>
            <person name="Johnson M."/>
            <person name="Bhonagiri V."/>
            <person name="Nash W.E."/>
            <person name="Warren W."/>
            <person name="Chinwalla A."/>
            <person name="Mardis E.R."/>
            <person name="Wilson R.K."/>
        </authorList>
    </citation>
    <scope>NUCLEOTIDE SEQUENCE [LARGE SCALE GENOMIC DNA]</scope>
    <source>
        <strain evidence="8 9">F0302</strain>
    </source>
</reference>
<organism evidence="8 9">
    <name type="scientific">Segatella oris F0302</name>
    <dbReference type="NCBI Taxonomy" id="649760"/>
    <lineage>
        <taxon>Bacteria</taxon>
        <taxon>Pseudomonadati</taxon>
        <taxon>Bacteroidota</taxon>
        <taxon>Bacteroidia</taxon>
        <taxon>Bacteroidales</taxon>
        <taxon>Prevotellaceae</taxon>
        <taxon>Segatella</taxon>
    </lineage>
</organism>
<dbReference type="GO" id="GO:0005886">
    <property type="term" value="C:plasma membrane"/>
    <property type="evidence" value="ECO:0007669"/>
    <property type="project" value="UniProtKB-SubCell"/>
</dbReference>
<dbReference type="PANTHER" id="PTHR47371:SF3">
    <property type="entry name" value="PHOSPHOGLYCEROL TRANSFERASE I"/>
    <property type="match status" value="1"/>
</dbReference>
<proteinExistence type="predicted"/>
<comment type="subcellular location">
    <subcellularLocation>
        <location evidence="1">Cell membrane</location>
        <topology evidence="1">Multi-pass membrane protein</topology>
    </subcellularLocation>
</comment>
<dbReference type="EC" id="3.1.6.-" evidence="8"/>
<dbReference type="Proteomes" id="UP000004079">
    <property type="component" value="Unassembled WGS sequence"/>
</dbReference>
<evidence type="ECO:0000256" key="2">
    <source>
        <dbReference type="ARBA" id="ARBA00022475"/>
    </source>
</evidence>
<accession>D1QRQ7</accession>
<sequence>MTPLLWTIHRIEKPLCCAVTTKRKTITVWILFIVGLTIGLRGSIWRFPLQIEDTFVSDNKLINDLVPNGIYMLKKAFKEKKNAFKLKDTTQLLQEYRFTSLQEVLDIYTDGKVKLLNNDTLAALKQALFASVPDTLHGPQPNIVIIYSESWSDYLLDLQDKNTEMCFTLQRHLTEDLLFHNFQSVQNGTVASLENLFVATPYPRFFASAYRFRLVPTSMALPFRASGYTTTFMSGMDTAWENCAEALLHQHFQHIYDKFNLLKDYPSATYNSIGIYDEYLFTALLDQLNKSTKQPMMLALMTTTNHPPFEFPSNLRLPALPTSVYKKKCFAEHNPEVLQKYLTGFRYFNKTLGEFLDKFKASKAAQNTILIVTGDHNVRSILDYNIVEKRYKHAVPLYIYLPPALRNPVYKRLTNHWGSHDDILPTLAPFAFRNTTYFKMGKNLLDTMAPDSIYFSANVEQMEAQPNGLRRAIRKTEARNLLREVYFNSILPETTSTKHGSLHIEP</sequence>
<keyword evidence="4 6" id="KW-1133">Transmembrane helix</keyword>
<keyword evidence="3 6" id="KW-0812">Transmembrane</keyword>
<protein>
    <submittedName>
        <fullName evidence="8">Arylsulfatase</fullName>
        <ecNumber evidence="8">3.1.6.-</ecNumber>
    </submittedName>
</protein>
<dbReference type="HOGENOM" id="CLU_014653_0_1_10"/>
<evidence type="ECO:0000256" key="1">
    <source>
        <dbReference type="ARBA" id="ARBA00004651"/>
    </source>
</evidence>
<gene>
    <name evidence="8" type="ORF">HMPREF0971_01663</name>
</gene>
<dbReference type="InterPro" id="IPR017850">
    <property type="entry name" value="Alkaline_phosphatase_core_sf"/>
</dbReference>
<dbReference type="InterPro" id="IPR050448">
    <property type="entry name" value="OpgB/LTA_synthase_biosynth"/>
</dbReference>
<dbReference type="InterPro" id="IPR000917">
    <property type="entry name" value="Sulfatase_N"/>
</dbReference>
<feature type="domain" description="Sulfatase N-terminal" evidence="7">
    <location>
        <begin position="141"/>
        <end position="428"/>
    </location>
</feature>
<keyword evidence="5 6" id="KW-0472">Membrane</keyword>